<comment type="caution">
    <text evidence="2">The sequence shown here is derived from an EMBL/GenBank/DDBJ whole genome shotgun (WGS) entry which is preliminary data.</text>
</comment>
<name>A0A0D8ZUR7_9CYAN</name>
<dbReference type="AlphaFoldDB" id="A0A0D8ZUR7"/>
<evidence type="ECO:0000256" key="1">
    <source>
        <dbReference type="SAM" id="Phobius"/>
    </source>
</evidence>
<keyword evidence="1" id="KW-0472">Membrane</keyword>
<accession>A0A0D8ZUR7</accession>
<protein>
    <submittedName>
        <fullName evidence="2">Uncharacterized protein</fullName>
    </submittedName>
</protein>
<gene>
    <name evidence="2" type="ORF">UH38_07145</name>
</gene>
<evidence type="ECO:0000313" key="3">
    <source>
        <dbReference type="Proteomes" id="UP000032452"/>
    </source>
</evidence>
<keyword evidence="1" id="KW-1133">Transmembrane helix</keyword>
<keyword evidence="3" id="KW-1185">Reference proteome</keyword>
<sequence>MDSHERLNRRAIEQEWMRERDRANSMWVVLLVVLSSFAAGLMPLAFAPTQEKANSAPKAIVASEAGIWSVLGEKQ</sequence>
<keyword evidence="1" id="KW-0812">Transmembrane</keyword>
<dbReference type="OrthoDB" id="583517at2"/>
<organism evidence="2 3">
    <name type="scientific">Aliterella atlantica CENA595</name>
    <dbReference type="NCBI Taxonomy" id="1618023"/>
    <lineage>
        <taxon>Bacteria</taxon>
        <taxon>Bacillati</taxon>
        <taxon>Cyanobacteriota</taxon>
        <taxon>Cyanophyceae</taxon>
        <taxon>Chroococcidiopsidales</taxon>
        <taxon>Aliterellaceae</taxon>
        <taxon>Aliterella</taxon>
    </lineage>
</organism>
<dbReference type="Proteomes" id="UP000032452">
    <property type="component" value="Unassembled WGS sequence"/>
</dbReference>
<feature type="transmembrane region" description="Helical" evidence="1">
    <location>
        <begin position="26"/>
        <end position="46"/>
    </location>
</feature>
<proteinExistence type="predicted"/>
<dbReference type="EMBL" id="JYON01000005">
    <property type="protein sequence ID" value="KJH72523.1"/>
    <property type="molecule type" value="Genomic_DNA"/>
</dbReference>
<reference evidence="2 3" key="1">
    <citation type="submission" date="2015-02" db="EMBL/GenBank/DDBJ databases">
        <title>Draft genome of a novel marine cyanobacterium (Chroococcales) isolated from South Atlantic Ocean.</title>
        <authorList>
            <person name="Rigonato J."/>
            <person name="Alvarenga D.O."/>
            <person name="Branco L.H."/>
            <person name="Varani A.M."/>
            <person name="Brandini F.P."/>
            <person name="Fiore M.F."/>
        </authorList>
    </citation>
    <scope>NUCLEOTIDE SEQUENCE [LARGE SCALE GENOMIC DNA]</scope>
    <source>
        <strain evidence="2 3">CENA595</strain>
    </source>
</reference>
<evidence type="ECO:0000313" key="2">
    <source>
        <dbReference type="EMBL" id="KJH72523.1"/>
    </source>
</evidence>
<dbReference type="RefSeq" id="WP_045053944.1">
    <property type="nucleotide sequence ID" value="NZ_CAWMDP010000032.1"/>
</dbReference>